<accession>A0A2S6IWD2</accession>
<evidence type="ECO:0000256" key="4">
    <source>
        <dbReference type="ARBA" id="ARBA00022840"/>
    </source>
</evidence>
<dbReference type="GO" id="GO:0016301">
    <property type="term" value="F:kinase activity"/>
    <property type="evidence" value="ECO:0007669"/>
    <property type="project" value="UniProtKB-KW"/>
</dbReference>
<keyword evidence="2" id="KW-0547">Nucleotide-binding</keyword>
<gene>
    <name evidence="6" type="ORF">CLV92_101285</name>
</gene>
<evidence type="ECO:0000259" key="5">
    <source>
        <dbReference type="Pfam" id="PF18085"/>
    </source>
</evidence>
<comment type="caution">
    <text evidence="6">The sequence shown here is derived from an EMBL/GenBank/DDBJ whole genome shotgun (WGS) entry which is preliminary data.</text>
</comment>
<name>A0A2S6IWD2_9ACTN</name>
<evidence type="ECO:0000256" key="2">
    <source>
        <dbReference type="ARBA" id="ARBA00022741"/>
    </source>
</evidence>
<organism evidence="6 7">
    <name type="scientific">Kineococcus xinjiangensis</name>
    <dbReference type="NCBI Taxonomy" id="512762"/>
    <lineage>
        <taxon>Bacteria</taxon>
        <taxon>Bacillati</taxon>
        <taxon>Actinomycetota</taxon>
        <taxon>Actinomycetes</taxon>
        <taxon>Kineosporiales</taxon>
        <taxon>Kineosporiaceae</taxon>
        <taxon>Kineococcus</taxon>
    </lineage>
</organism>
<dbReference type="RefSeq" id="WP_104430971.1">
    <property type="nucleotide sequence ID" value="NZ_PTJD01000001.1"/>
</dbReference>
<sequence length="211" mass="22164">MAVHHPATIVPTKLELLQAWVPHQPWLGGADVSTVTRLGSYRFDDPDGEVGMETHLLSTDDGRVLQVPLTYRGAPRVGAEGSLITTMTHTTLGNRWIYDGCHDPVYVTALVRAILTGGRHADLYAATDGGLVLEPATTHVRGSGSWSSADVPALTAPVVSHHGTTTTIHAGVRLTLPRVLVATTPAADASLSGTWPGQETPVVLATVDGSS</sequence>
<keyword evidence="3" id="KW-0418">Kinase</keyword>
<dbReference type="OrthoDB" id="3787729at2"/>
<dbReference type="EMBL" id="PTJD01000001">
    <property type="protein sequence ID" value="PPK98586.1"/>
    <property type="molecule type" value="Genomic_DNA"/>
</dbReference>
<keyword evidence="4" id="KW-0067">ATP-binding</keyword>
<proteinExistence type="predicted"/>
<evidence type="ECO:0000256" key="1">
    <source>
        <dbReference type="ARBA" id="ARBA00022679"/>
    </source>
</evidence>
<dbReference type="NCBIfam" id="NF047744">
    <property type="entry name" value="CG0192_rel"/>
    <property type="match status" value="1"/>
</dbReference>
<keyword evidence="7" id="KW-1185">Reference proteome</keyword>
<dbReference type="Proteomes" id="UP000239485">
    <property type="component" value="Unassembled WGS sequence"/>
</dbReference>
<dbReference type="GO" id="GO:0005524">
    <property type="term" value="F:ATP binding"/>
    <property type="evidence" value="ECO:0007669"/>
    <property type="project" value="UniProtKB-KW"/>
</dbReference>
<reference evidence="6 7" key="1">
    <citation type="submission" date="2018-02" db="EMBL/GenBank/DDBJ databases">
        <title>Genomic Encyclopedia of Archaeal and Bacterial Type Strains, Phase II (KMG-II): from individual species to whole genera.</title>
        <authorList>
            <person name="Goeker M."/>
        </authorList>
    </citation>
    <scope>NUCLEOTIDE SEQUENCE [LARGE SCALE GENOMIC DNA]</scope>
    <source>
        <strain evidence="6 7">DSM 22857</strain>
    </source>
</reference>
<dbReference type="AlphaFoldDB" id="A0A2S6IWD2"/>
<dbReference type="InterPro" id="IPR040999">
    <property type="entry name" value="Mak_N_cap"/>
</dbReference>
<dbReference type="Pfam" id="PF18085">
    <property type="entry name" value="Mak_N_cap"/>
    <property type="match status" value="1"/>
</dbReference>
<protein>
    <recommendedName>
        <fullName evidence="5">Maltokinase N-terminal cap domain-containing protein</fullName>
    </recommendedName>
</protein>
<evidence type="ECO:0000313" key="7">
    <source>
        <dbReference type="Proteomes" id="UP000239485"/>
    </source>
</evidence>
<keyword evidence="1" id="KW-0808">Transferase</keyword>
<evidence type="ECO:0000313" key="6">
    <source>
        <dbReference type="EMBL" id="PPK98586.1"/>
    </source>
</evidence>
<evidence type="ECO:0000256" key="3">
    <source>
        <dbReference type="ARBA" id="ARBA00022777"/>
    </source>
</evidence>
<feature type="domain" description="Maltokinase N-terminal cap" evidence="5">
    <location>
        <begin position="20"/>
        <end position="103"/>
    </location>
</feature>